<protein>
    <submittedName>
        <fullName evidence="1">N-formylglutamate amidohydrolase</fullName>
    </submittedName>
</protein>
<dbReference type="RefSeq" id="WP_044430352.1">
    <property type="nucleotide sequence ID" value="NZ_BJYZ01000018.1"/>
</dbReference>
<evidence type="ECO:0000313" key="2">
    <source>
        <dbReference type="Proteomes" id="UP000321523"/>
    </source>
</evidence>
<evidence type="ECO:0000313" key="1">
    <source>
        <dbReference type="EMBL" id="GEO39797.1"/>
    </source>
</evidence>
<name>A0A512DTL2_9PROT</name>
<dbReference type="Pfam" id="PF05013">
    <property type="entry name" value="FGase"/>
    <property type="match status" value="1"/>
</dbReference>
<keyword evidence="2" id="KW-1185">Reference proteome</keyword>
<organism evidence="1 2">
    <name type="scientific">Skermanella aerolata</name>
    <dbReference type="NCBI Taxonomy" id="393310"/>
    <lineage>
        <taxon>Bacteria</taxon>
        <taxon>Pseudomonadati</taxon>
        <taxon>Pseudomonadota</taxon>
        <taxon>Alphaproteobacteria</taxon>
        <taxon>Rhodospirillales</taxon>
        <taxon>Azospirillaceae</taxon>
        <taxon>Skermanella</taxon>
    </lineage>
</organism>
<dbReference type="Gene3D" id="3.40.630.40">
    <property type="entry name" value="Zn-dependent exopeptidases"/>
    <property type="match status" value="1"/>
</dbReference>
<keyword evidence="1" id="KW-0378">Hydrolase</keyword>
<dbReference type="AlphaFoldDB" id="A0A512DTL2"/>
<gene>
    <name evidence="1" type="ORF">SAE02_39450</name>
</gene>
<dbReference type="InterPro" id="IPR011227">
    <property type="entry name" value="UCP029730"/>
</dbReference>
<dbReference type="EMBL" id="BJYZ01000018">
    <property type="protein sequence ID" value="GEO39797.1"/>
    <property type="molecule type" value="Genomic_DNA"/>
</dbReference>
<sequence length="253" mass="27591">MASLAEDWPEAVETVNPSGSSEIVLICEHASNHMPAEYRGLGVSPADLRTHIAWDVGAAEVARGLAEVLDAPAFLGTYSRLLIDLNRPFRSPASIPARSEATDIPGNLGLSEAEIERRRRTMFTPFHDKVASYLDRRRAAGRPTRIVTIHSFTPVFLGVARPWHAGILFDRSHDFAEAVIEGLARSSGLNVAANQPYTVDRESDYAIPVHGTDRDLPAILVEIRNDLITDANGIAEWVGRLGPVLRSFHAGQG</sequence>
<comment type="caution">
    <text evidence="1">The sequence shown here is derived from an EMBL/GenBank/DDBJ whole genome shotgun (WGS) entry which is preliminary data.</text>
</comment>
<dbReference type="PIRSF" id="PIRSF029730">
    <property type="entry name" value="UCP029730"/>
    <property type="match status" value="1"/>
</dbReference>
<dbReference type="GO" id="GO:0016787">
    <property type="term" value="F:hydrolase activity"/>
    <property type="evidence" value="ECO:0007669"/>
    <property type="project" value="UniProtKB-KW"/>
</dbReference>
<accession>A0A512DTL2</accession>
<reference evidence="1 2" key="1">
    <citation type="submission" date="2019-07" db="EMBL/GenBank/DDBJ databases">
        <title>Whole genome shotgun sequence of Skermanella aerolata NBRC 106429.</title>
        <authorList>
            <person name="Hosoyama A."/>
            <person name="Uohara A."/>
            <person name="Ohji S."/>
            <person name="Ichikawa N."/>
        </authorList>
    </citation>
    <scope>NUCLEOTIDE SEQUENCE [LARGE SCALE GENOMIC DNA]</scope>
    <source>
        <strain evidence="1 2">NBRC 106429</strain>
    </source>
</reference>
<proteinExistence type="predicted"/>
<dbReference type="Proteomes" id="UP000321523">
    <property type="component" value="Unassembled WGS sequence"/>
</dbReference>
<dbReference type="SUPFAM" id="SSF53187">
    <property type="entry name" value="Zn-dependent exopeptidases"/>
    <property type="match status" value="1"/>
</dbReference>
<dbReference type="OrthoDB" id="9815326at2"/>
<dbReference type="InterPro" id="IPR007709">
    <property type="entry name" value="N-FG_amidohydro"/>
</dbReference>